<accession>A0A0C9XSU6</accession>
<feature type="compositionally biased region" description="Basic and acidic residues" evidence="1">
    <location>
        <begin position="31"/>
        <end position="44"/>
    </location>
</feature>
<gene>
    <name evidence="2" type="ORF">K443DRAFT_678857</name>
</gene>
<organism evidence="2 3">
    <name type="scientific">Laccaria amethystina LaAM-08-1</name>
    <dbReference type="NCBI Taxonomy" id="1095629"/>
    <lineage>
        <taxon>Eukaryota</taxon>
        <taxon>Fungi</taxon>
        <taxon>Dikarya</taxon>
        <taxon>Basidiomycota</taxon>
        <taxon>Agaricomycotina</taxon>
        <taxon>Agaricomycetes</taxon>
        <taxon>Agaricomycetidae</taxon>
        <taxon>Agaricales</taxon>
        <taxon>Agaricineae</taxon>
        <taxon>Hydnangiaceae</taxon>
        <taxon>Laccaria</taxon>
    </lineage>
</organism>
<feature type="region of interest" description="Disordered" evidence="1">
    <location>
        <begin position="23"/>
        <end position="44"/>
    </location>
</feature>
<evidence type="ECO:0000313" key="2">
    <source>
        <dbReference type="EMBL" id="KIK00837.1"/>
    </source>
</evidence>
<protein>
    <submittedName>
        <fullName evidence="2">Uncharacterized protein</fullName>
    </submittedName>
</protein>
<evidence type="ECO:0000256" key="1">
    <source>
        <dbReference type="SAM" id="MobiDB-lite"/>
    </source>
</evidence>
<sequence length="91" mass="10088">MGRGIGRRSTYRLATNVDHLNYGGGGVHTSTEVDHSDSAKNGRCDEEDKKILTSSIRQSPPEIWGVRELSQSCTERGRSTTWTKIKRASLP</sequence>
<reference evidence="3" key="2">
    <citation type="submission" date="2015-01" db="EMBL/GenBank/DDBJ databases">
        <title>Evolutionary Origins and Diversification of the Mycorrhizal Mutualists.</title>
        <authorList>
            <consortium name="DOE Joint Genome Institute"/>
            <consortium name="Mycorrhizal Genomics Consortium"/>
            <person name="Kohler A."/>
            <person name="Kuo A."/>
            <person name="Nagy L.G."/>
            <person name="Floudas D."/>
            <person name="Copeland A."/>
            <person name="Barry K.W."/>
            <person name="Cichocki N."/>
            <person name="Veneault-Fourrey C."/>
            <person name="LaButti K."/>
            <person name="Lindquist E.A."/>
            <person name="Lipzen A."/>
            <person name="Lundell T."/>
            <person name="Morin E."/>
            <person name="Murat C."/>
            <person name="Riley R."/>
            <person name="Ohm R."/>
            <person name="Sun H."/>
            <person name="Tunlid A."/>
            <person name="Henrissat B."/>
            <person name="Grigoriev I.V."/>
            <person name="Hibbett D.S."/>
            <person name="Martin F."/>
        </authorList>
    </citation>
    <scope>NUCLEOTIDE SEQUENCE [LARGE SCALE GENOMIC DNA]</scope>
    <source>
        <strain evidence="3">LaAM-08-1</strain>
    </source>
</reference>
<evidence type="ECO:0000313" key="3">
    <source>
        <dbReference type="Proteomes" id="UP000054477"/>
    </source>
</evidence>
<dbReference type="AlphaFoldDB" id="A0A0C9XSU6"/>
<dbReference type="Proteomes" id="UP000054477">
    <property type="component" value="Unassembled WGS sequence"/>
</dbReference>
<name>A0A0C9XSU6_9AGAR</name>
<dbReference type="EMBL" id="KN838617">
    <property type="protein sequence ID" value="KIK00837.1"/>
    <property type="molecule type" value="Genomic_DNA"/>
</dbReference>
<dbReference type="HOGENOM" id="CLU_2427381_0_0_1"/>
<proteinExistence type="predicted"/>
<reference evidence="2 3" key="1">
    <citation type="submission" date="2014-04" db="EMBL/GenBank/DDBJ databases">
        <authorList>
            <consortium name="DOE Joint Genome Institute"/>
            <person name="Kuo A."/>
            <person name="Kohler A."/>
            <person name="Nagy L.G."/>
            <person name="Floudas D."/>
            <person name="Copeland A."/>
            <person name="Barry K.W."/>
            <person name="Cichocki N."/>
            <person name="Veneault-Fourrey C."/>
            <person name="LaButti K."/>
            <person name="Lindquist E.A."/>
            <person name="Lipzen A."/>
            <person name="Lundell T."/>
            <person name="Morin E."/>
            <person name="Murat C."/>
            <person name="Sun H."/>
            <person name="Tunlid A."/>
            <person name="Henrissat B."/>
            <person name="Grigoriev I.V."/>
            <person name="Hibbett D.S."/>
            <person name="Martin F."/>
            <person name="Nordberg H.P."/>
            <person name="Cantor M.N."/>
            <person name="Hua S.X."/>
        </authorList>
    </citation>
    <scope>NUCLEOTIDE SEQUENCE [LARGE SCALE GENOMIC DNA]</scope>
    <source>
        <strain evidence="2 3">LaAM-08-1</strain>
    </source>
</reference>
<keyword evidence="3" id="KW-1185">Reference proteome</keyword>